<dbReference type="SUPFAM" id="SSF53335">
    <property type="entry name" value="S-adenosyl-L-methionine-dependent methyltransferases"/>
    <property type="match status" value="1"/>
</dbReference>
<keyword evidence="2" id="KW-0808">Transferase</keyword>
<dbReference type="InterPro" id="IPR029063">
    <property type="entry name" value="SAM-dependent_MTases_sf"/>
</dbReference>
<evidence type="ECO:0000313" key="5">
    <source>
        <dbReference type="EMBL" id="KUK75949.1"/>
    </source>
</evidence>
<dbReference type="GO" id="GO:0016279">
    <property type="term" value="F:protein-lysine N-methyltransferase activity"/>
    <property type="evidence" value="ECO:0007669"/>
    <property type="project" value="InterPro"/>
</dbReference>
<gene>
    <name evidence="5" type="ORF">XD93_1181</name>
</gene>
<dbReference type="EMBL" id="LGGO01000234">
    <property type="protein sequence ID" value="KUK75949.1"/>
    <property type="molecule type" value="Genomic_DNA"/>
</dbReference>
<organism evidence="5 6">
    <name type="scientific">candidate division WS6 bacterium 34_10</name>
    <dbReference type="NCBI Taxonomy" id="1641389"/>
    <lineage>
        <taxon>Bacteria</taxon>
        <taxon>Candidatus Dojkabacteria</taxon>
    </lineage>
</organism>
<evidence type="ECO:0000256" key="3">
    <source>
        <dbReference type="ARBA" id="ARBA00022691"/>
    </source>
</evidence>
<keyword evidence="1" id="KW-0489">Methyltransferase</keyword>
<proteinExistence type="predicted"/>
<evidence type="ECO:0000256" key="1">
    <source>
        <dbReference type="ARBA" id="ARBA00022603"/>
    </source>
</evidence>
<reference evidence="6" key="1">
    <citation type="journal article" date="2015" name="MBio">
        <title>Genome-Resolved Metagenomic Analysis Reveals Roles for Candidate Phyla and Other Microbial Community Members in Biogeochemical Transformations in Oil Reservoirs.</title>
        <authorList>
            <person name="Hu P."/>
            <person name="Tom L."/>
            <person name="Singh A."/>
            <person name="Thomas B.C."/>
            <person name="Baker B.J."/>
            <person name="Piceno Y.M."/>
            <person name="Andersen G.L."/>
            <person name="Banfield J.F."/>
        </authorList>
    </citation>
    <scope>NUCLEOTIDE SEQUENCE [LARGE SCALE GENOMIC DNA]</scope>
</reference>
<feature type="non-terminal residue" evidence="5">
    <location>
        <position position="1"/>
    </location>
</feature>
<evidence type="ECO:0000313" key="6">
    <source>
        <dbReference type="Proteomes" id="UP000053904"/>
    </source>
</evidence>
<keyword evidence="3" id="KW-0949">S-adenosyl-L-methionine</keyword>
<dbReference type="InterPro" id="IPR025714">
    <property type="entry name" value="Methyltranfer_dom"/>
</dbReference>
<feature type="domain" description="Methyltransferase" evidence="4">
    <location>
        <begin position="6"/>
        <end position="109"/>
    </location>
</feature>
<dbReference type="Proteomes" id="UP000053904">
    <property type="component" value="Unassembled WGS sequence"/>
</dbReference>
<dbReference type="AlphaFoldDB" id="A0A101HFI2"/>
<accession>A0A101HFI2</accession>
<dbReference type="Gene3D" id="3.40.50.150">
    <property type="entry name" value="Vaccinia Virus protein VP39"/>
    <property type="match status" value="1"/>
</dbReference>
<dbReference type="Pfam" id="PF13847">
    <property type="entry name" value="Methyltransf_31"/>
    <property type="match status" value="1"/>
</dbReference>
<dbReference type="PANTHER" id="PTHR13610">
    <property type="entry name" value="METHYLTRANSFERASE DOMAIN-CONTAINING PROTEIN"/>
    <property type="match status" value="1"/>
</dbReference>
<dbReference type="PANTHER" id="PTHR13610:SF11">
    <property type="entry name" value="METHYLTRANSFERASE DOMAIN-CONTAINING PROTEIN"/>
    <property type="match status" value="1"/>
</dbReference>
<dbReference type="InterPro" id="IPR026170">
    <property type="entry name" value="FAM173A/B"/>
</dbReference>
<name>A0A101HFI2_9BACT</name>
<evidence type="ECO:0000256" key="2">
    <source>
        <dbReference type="ARBA" id="ARBA00022679"/>
    </source>
</evidence>
<protein>
    <recommendedName>
        <fullName evidence="4">Methyltransferase domain-containing protein</fullName>
    </recommendedName>
</protein>
<evidence type="ECO:0000259" key="4">
    <source>
        <dbReference type="Pfam" id="PF13847"/>
    </source>
</evidence>
<sequence>EIMDLKKEDHLVDLGSGDGRLLLKAHSNSGCRCTGYDISPIMLIIARTKKALQFPLSKDFFFEPEDIFKVNLEKFTKVYCYLDEKSLEILKPKLEKFIKSGGEVYSYEHKVKGIEKEKKILLGNGKSLYIYREH</sequence>
<comment type="caution">
    <text evidence="5">The sequence shown here is derived from an EMBL/GenBank/DDBJ whole genome shotgun (WGS) entry which is preliminary data.</text>
</comment>
<dbReference type="CDD" id="cd02440">
    <property type="entry name" value="AdoMet_MTases"/>
    <property type="match status" value="1"/>
</dbReference>
<dbReference type="GO" id="GO:0032259">
    <property type="term" value="P:methylation"/>
    <property type="evidence" value="ECO:0007669"/>
    <property type="project" value="UniProtKB-KW"/>
</dbReference>